<accession>A0A2S6G7S7</accession>
<dbReference type="EMBL" id="PTIT01000007">
    <property type="protein sequence ID" value="PPK52119.1"/>
    <property type="molecule type" value="Genomic_DNA"/>
</dbReference>
<evidence type="ECO:0000313" key="3">
    <source>
        <dbReference type="Proteomes" id="UP000239446"/>
    </source>
</evidence>
<dbReference type="Proteomes" id="UP000239648">
    <property type="component" value="Unassembled WGS sequence"/>
</dbReference>
<name>A0A2S6G7S7_9GAMM</name>
<gene>
    <name evidence="2" type="ORF">B0H24_1007103</name>
    <name evidence="1" type="ORF">BY455_10744</name>
</gene>
<keyword evidence="4" id="KW-1185">Reference proteome</keyword>
<organism evidence="2 3">
    <name type="scientific">Marinobacter persicus</name>
    <dbReference type="NCBI Taxonomy" id="930118"/>
    <lineage>
        <taxon>Bacteria</taxon>
        <taxon>Pseudomonadati</taxon>
        <taxon>Pseudomonadota</taxon>
        <taxon>Gammaproteobacteria</taxon>
        <taxon>Pseudomonadales</taxon>
        <taxon>Marinobacteraceae</taxon>
        <taxon>Marinobacter</taxon>
    </lineage>
</organism>
<dbReference type="EMBL" id="PTIU01000007">
    <property type="protein sequence ID" value="PPK55193.1"/>
    <property type="molecule type" value="Genomic_DNA"/>
</dbReference>
<reference evidence="2 3" key="2">
    <citation type="submission" date="2018-02" db="EMBL/GenBank/DDBJ databases">
        <title>Subsurface microbial communities from deep shales in Ohio and West Virginia, USA.</title>
        <authorList>
            <person name="Wrighton K."/>
        </authorList>
    </citation>
    <scope>NUCLEOTIDE SEQUENCE [LARGE SCALE GENOMIC DNA]</scope>
    <source>
        <strain evidence="2 3">UTICA-S1B9</strain>
    </source>
</reference>
<dbReference type="AlphaFoldDB" id="A0A2S6G7S7"/>
<sequence length="30" mass="3262">MSAFVSMAAEAWSDSLGILADYSCEFAMAW</sequence>
<evidence type="ECO:0000313" key="4">
    <source>
        <dbReference type="Proteomes" id="UP000239648"/>
    </source>
</evidence>
<evidence type="ECO:0000313" key="2">
    <source>
        <dbReference type="EMBL" id="PPK55193.1"/>
    </source>
</evidence>
<dbReference type="Proteomes" id="UP000239446">
    <property type="component" value="Unassembled WGS sequence"/>
</dbReference>
<comment type="caution">
    <text evidence="2">The sequence shown here is derived from an EMBL/GenBank/DDBJ whole genome shotgun (WGS) entry which is preliminary data.</text>
</comment>
<evidence type="ECO:0000313" key="1">
    <source>
        <dbReference type="EMBL" id="PPK52119.1"/>
    </source>
</evidence>
<proteinExistence type="predicted"/>
<protein>
    <submittedName>
        <fullName evidence="2">Uncharacterized protein</fullName>
    </submittedName>
</protein>
<reference evidence="1 4" key="1">
    <citation type="submission" date="2018-02" db="EMBL/GenBank/DDBJ databases">
        <title>Deep subsurface shale carbon reservoir microbial communities from Ohio and West Virginia, USA.</title>
        <authorList>
            <person name="Wrighton K."/>
        </authorList>
    </citation>
    <scope>NUCLEOTIDE SEQUENCE [LARGE SCALE GENOMIC DNA]</scope>
    <source>
        <strain evidence="1 4">UTICA-S1B6</strain>
    </source>
</reference>